<gene>
    <name evidence="4" type="ORF">ACFO4R_03395</name>
</gene>
<keyword evidence="5" id="KW-1185">Reference proteome</keyword>
<protein>
    <recommendedName>
        <fullName evidence="2">Phosphoesterase</fullName>
        <ecNumber evidence="2">3.1.4.-</ecNumber>
    </recommendedName>
</protein>
<evidence type="ECO:0000259" key="3">
    <source>
        <dbReference type="Pfam" id="PF12850"/>
    </source>
</evidence>
<evidence type="ECO:0000313" key="4">
    <source>
        <dbReference type="EMBL" id="MFC4804116.1"/>
    </source>
</evidence>
<dbReference type="RefSeq" id="WP_379787605.1">
    <property type="nucleotide sequence ID" value="NZ_JBHSHL010000013.1"/>
</dbReference>
<dbReference type="SUPFAM" id="SSF56300">
    <property type="entry name" value="Metallo-dependent phosphatases"/>
    <property type="match status" value="1"/>
</dbReference>
<organism evidence="4 5">
    <name type="scientific">Filifactor villosus</name>
    <dbReference type="NCBI Taxonomy" id="29374"/>
    <lineage>
        <taxon>Bacteria</taxon>
        <taxon>Bacillati</taxon>
        <taxon>Bacillota</taxon>
        <taxon>Clostridia</taxon>
        <taxon>Peptostreptococcales</taxon>
        <taxon>Filifactoraceae</taxon>
        <taxon>Filifactor</taxon>
    </lineage>
</organism>
<comment type="similarity">
    <text evidence="1 2">Belongs to the metallophosphoesterase superfamily. YfcE family.</text>
</comment>
<evidence type="ECO:0000256" key="1">
    <source>
        <dbReference type="ARBA" id="ARBA00008950"/>
    </source>
</evidence>
<comment type="caution">
    <text evidence="4">The sequence shown here is derived from an EMBL/GenBank/DDBJ whole genome shotgun (WGS) entry which is preliminary data.</text>
</comment>
<sequence length="182" mass="21234">MKIGFISDTHGEEYYLKMALPYLSDCDMVLHTGDIFQFYCHPCDPLFHILNSIDNLHFVRGNCDGKFHQGFRHDISLCERIIEYNSLRIFMTHGNRRPLYEYVREAKSRNCSLLVSGHTHCRYLDVVEGLLCLNPGSLGRPRDGSHSLAVMDEREIRIFDVVSKKILTIYPHSFQKYFTKNL</sequence>
<dbReference type="NCBIfam" id="TIGR00040">
    <property type="entry name" value="yfcE"/>
    <property type="match status" value="1"/>
</dbReference>
<dbReference type="PANTHER" id="PTHR43165">
    <property type="entry name" value="METALLOPHOSPHOESTERASE"/>
    <property type="match status" value="1"/>
</dbReference>
<proteinExistence type="inferred from homology"/>
<name>A0ABV9QL74_9FIRM</name>
<dbReference type="EC" id="3.1.4.-" evidence="2"/>
<reference evidence="5" key="1">
    <citation type="journal article" date="2019" name="Int. J. Syst. Evol. Microbiol.">
        <title>The Global Catalogue of Microorganisms (GCM) 10K type strain sequencing project: providing services to taxonomists for standard genome sequencing and annotation.</title>
        <authorList>
            <consortium name="The Broad Institute Genomics Platform"/>
            <consortium name="The Broad Institute Genome Sequencing Center for Infectious Disease"/>
            <person name="Wu L."/>
            <person name="Ma J."/>
        </authorList>
    </citation>
    <scope>NUCLEOTIDE SEQUENCE [LARGE SCALE GENOMIC DNA]</scope>
    <source>
        <strain evidence="5">CCUG 46385</strain>
    </source>
</reference>
<feature type="domain" description="Calcineurin-like phosphoesterase" evidence="3">
    <location>
        <begin position="1"/>
        <end position="153"/>
    </location>
</feature>
<evidence type="ECO:0000313" key="5">
    <source>
        <dbReference type="Proteomes" id="UP001595916"/>
    </source>
</evidence>
<dbReference type="Gene3D" id="3.60.21.10">
    <property type="match status" value="1"/>
</dbReference>
<dbReference type="InterPro" id="IPR024654">
    <property type="entry name" value="Calcineurin-like_PHP_lpxH"/>
</dbReference>
<dbReference type="InterPro" id="IPR053193">
    <property type="entry name" value="MetalloPDE_YfcE-like"/>
</dbReference>
<dbReference type="EMBL" id="JBHSHL010000013">
    <property type="protein sequence ID" value="MFC4804116.1"/>
    <property type="molecule type" value="Genomic_DNA"/>
</dbReference>
<keyword evidence="2" id="KW-0479">Metal-binding</keyword>
<comment type="cofactor">
    <cofactor evidence="2">
        <name>a divalent metal cation</name>
        <dbReference type="ChEBI" id="CHEBI:60240"/>
    </cofactor>
</comment>
<dbReference type="Proteomes" id="UP001595916">
    <property type="component" value="Unassembled WGS sequence"/>
</dbReference>
<dbReference type="InterPro" id="IPR029052">
    <property type="entry name" value="Metallo-depent_PP-like"/>
</dbReference>
<dbReference type="Pfam" id="PF12850">
    <property type="entry name" value="Metallophos_2"/>
    <property type="match status" value="1"/>
</dbReference>
<accession>A0ABV9QL74</accession>
<evidence type="ECO:0000256" key="2">
    <source>
        <dbReference type="RuleBase" id="RU362039"/>
    </source>
</evidence>
<dbReference type="InterPro" id="IPR000979">
    <property type="entry name" value="Phosphodiesterase_MJ0936/Vps29"/>
</dbReference>
<dbReference type="PANTHER" id="PTHR43165:SF1">
    <property type="entry name" value="PHOSPHODIESTERASE MJ0936"/>
    <property type="match status" value="1"/>
</dbReference>